<name>A0A834G502_RHOSS</name>
<dbReference type="GO" id="GO:0003723">
    <property type="term" value="F:RNA binding"/>
    <property type="evidence" value="ECO:0007669"/>
    <property type="project" value="InterPro"/>
</dbReference>
<proteinExistence type="predicted"/>
<dbReference type="Pfam" id="PF12854">
    <property type="entry name" value="PPR_1"/>
    <property type="match status" value="1"/>
</dbReference>
<protein>
    <recommendedName>
        <fullName evidence="5">Pentatricopeptide repeat-containing protein</fullName>
    </recommendedName>
</protein>
<dbReference type="Pfam" id="PF20431">
    <property type="entry name" value="E_motif"/>
    <property type="match status" value="1"/>
</dbReference>
<dbReference type="FunFam" id="1.25.40.10:FF:000348">
    <property type="entry name" value="Pentatricopeptide repeat-containing protein chloroplastic"/>
    <property type="match status" value="1"/>
</dbReference>
<dbReference type="EMBL" id="WJXA01000012">
    <property type="protein sequence ID" value="KAF7124679.1"/>
    <property type="molecule type" value="Genomic_DNA"/>
</dbReference>
<dbReference type="PANTHER" id="PTHR47926">
    <property type="entry name" value="PENTATRICOPEPTIDE REPEAT-CONTAINING PROTEIN"/>
    <property type="match status" value="1"/>
</dbReference>
<dbReference type="NCBIfam" id="TIGR00756">
    <property type="entry name" value="PPR"/>
    <property type="match status" value="4"/>
</dbReference>
<dbReference type="InterPro" id="IPR011990">
    <property type="entry name" value="TPR-like_helical_dom_sf"/>
</dbReference>
<keyword evidence="4" id="KW-1185">Reference proteome</keyword>
<dbReference type="Proteomes" id="UP000626092">
    <property type="component" value="Unassembled WGS sequence"/>
</dbReference>
<dbReference type="PANTHER" id="PTHR47926:SF526">
    <property type="entry name" value="PENTACOTRIPEPTIDE-REPEAT REGION OF PRORP DOMAIN-CONTAINING PROTEIN"/>
    <property type="match status" value="1"/>
</dbReference>
<accession>A0A834G502</accession>
<dbReference type="GO" id="GO:0009451">
    <property type="term" value="P:RNA modification"/>
    <property type="evidence" value="ECO:0007669"/>
    <property type="project" value="InterPro"/>
</dbReference>
<keyword evidence="1" id="KW-0677">Repeat</keyword>
<reference evidence="3" key="1">
    <citation type="submission" date="2019-11" db="EMBL/GenBank/DDBJ databases">
        <authorList>
            <person name="Liu Y."/>
            <person name="Hou J."/>
            <person name="Li T.-Q."/>
            <person name="Guan C.-H."/>
            <person name="Wu X."/>
            <person name="Wu H.-Z."/>
            <person name="Ling F."/>
            <person name="Zhang R."/>
            <person name="Shi X.-G."/>
            <person name="Ren J.-P."/>
            <person name="Chen E.-F."/>
            <person name="Sun J.-M."/>
        </authorList>
    </citation>
    <scope>NUCLEOTIDE SEQUENCE</scope>
    <source>
        <strain evidence="3">Adult_tree_wgs_1</strain>
        <tissue evidence="3">Leaves</tissue>
    </source>
</reference>
<dbReference type="OrthoDB" id="185373at2759"/>
<organism evidence="3 4">
    <name type="scientific">Rhododendron simsii</name>
    <name type="common">Sims's rhododendron</name>
    <dbReference type="NCBI Taxonomy" id="118357"/>
    <lineage>
        <taxon>Eukaryota</taxon>
        <taxon>Viridiplantae</taxon>
        <taxon>Streptophyta</taxon>
        <taxon>Embryophyta</taxon>
        <taxon>Tracheophyta</taxon>
        <taxon>Spermatophyta</taxon>
        <taxon>Magnoliopsida</taxon>
        <taxon>eudicotyledons</taxon>
        <taxon>Gunneridae</taxon>
        <taxon>Pentapetalae</taxon>
        <taxon>asterids</taxon>
        <taxon>Ericales</taxon>
        <taxon>Ericaceae</taxon>
        <taxon>Ericoideae</taxon>
        <taxon>Rhodoreae</taxon>
        <taxon>Rhododendron</taxon>
    </lineage>
</organism>
<evidence type="ECO:0000313" key="3">
    <source>
        <dbReference type="EMBL" id="KAF7124679.1"/>
    </source>
</evidence>
<feature type="repeat" description="PPR" evidence="2">
    <location>
        <begin position="181"/>
        <end position="215"/>
    </location>
</feature>
<dbReference type="InterPro" id="IPR046960">
    <property type="entry name" value="PPR_At4g14850-like_plant"/>
</dbReference>
<dbReference type="AlphaFoldDB" id="A0A834G502"/>
<dbReference type="InterPro" id="IPR002885">
    <property type="entry name" value="PPR_rpt"/>
</dbReference>
<evidence type="ECO:0000313" key="4">
    <source>
        <dbReference type="Proteomes" id="UP000626092"/>
    </source>
</evidence>
<comment type="caution">
    <text evidence="3">The sequence shown here is derived from an EMBL/GenBank/DDBJ whole genome shotgun (WGS) entry which is preliminary data.</text>
</comment>
<dbReference type="PROSITE" id="PS51375">
    <property type="entry name" value="PPR"/>
    <property type="match status" value="3"/>
</dbReference>
<dbReference type="InterPro" id="IPR046848">
    <property type="entry name" value="E_motif"/>
</dbReference>
<dbReference type="Gene3D" id="1.25.40.10">
    <property type="entry name" value="Tetratricopeptide repeat domain"/>
    <property type="match status" value="4"/>
</dbReference>
<evidence type="ECO:0008006" key="5">
    <source>
        <dbReference type="Google" id="ProtNLM"/>
    </source>
</evidence>
<evidence type="ECO:0000256" key="1">
    <source>
        <dbReference type="ARBA" id="ARBA00022737"/>
    </source>
</evidence>
<gene>
    <name evidence="3" type="ORF">RHSIM_Rhsim12G0154400</name>
</gene>
<dbReference type="Pfam" id="PF13041">
    <property type="entry name" value="PPR_2"/>
    <property type="match status" value="2"/>
</dbReference>
<dbReference type="Pfam" id="PF01535">
    <property type="entry name" value="PPR"/>
    <property type="match status" value="3"/>
</dbReference>
<feature type="repeat" description="PPR" evidence="2">
    <location>
        <begin position="115"/>
        <end position="149"/>
    </location>
</feature>
<dbReference type="FunFam" id="1.25.40.10:FF:000184">
    <property type="entry name" value="Pentatricopeptide repeat-containing protein, chloroplastic"/>
    <property type="match status" value="1"/>
</dbReference>
<sequence>MLVEGGLPAIPTSVRALQHTLSSLLLKCNTIKSLTQIHAQIITNGLSHKNSILVKLFHQYITSGSLSNAQRVFEQIEYPSPNLWNQIVRGHARSKTPRKSVEMYNLMEAAQAVPDGFTYSFVISGCARGGLVREGEQMHGKVISNGFCSNVFVQTNLVNLYAAGGVGSACRWVFDEMSERNVATWNSLIAGYVRNKEIDRARGVFDEMPERNVISWTTMVAGCAQNGRCKQALVLFREMKRANVELDQVALVAALSACAELGDLKLGRRIHSSVFHFRNQAVLVSLNNALIHMYASCGVVEEAYNVFLEMPQRTCITWTSMITAFAKQGRGEEALRVFHWMQCAPAGEARPDEITFIGVLCACCHAGLVDKGRNFFQCMNQVWGIEPRIEHYGCIIDLLSRAGFLDEAYGLVQTMPIKPNDAIWGAILGGCRIHKNVELASRVAKNLVLELDPERAAGYLMLLSNVYASRNTWQDVSIVRQKMVEMRTKKPLGRSWVQIDGVIRDFVADDRDHIHEYSIYEVLVDISAQAKSEGFEPDNLEVIVLTLGVCDEFAIFTHLTRNHLLDDINVVAKVQQSYSSTSKE</sequence>
<evidence type="ECO:0000256" key="2">
    <source>
        <dbReference type="PROSITE-ProRule" id="PRU00708"/>
    </source>
</evidence>
<feature type="repeat" description="PPR" evidence="2">
    <location>
        <begin position="314"/>
        <end position="344"/>
    </location>
</feature>